<dbReference type="RefSeq" id="WP_132474075.1">
    <property type="nucleotide sequence ID" value="NZ_JBHRVM010000001.1"/>
</dbReference>
<keyword evidence="4" id="KW-0560">Oxidoreductase</keyword>
<dbReference type="Gene3D" id="3.30.9.10">
    <property type="entry name" value="D-Amino Acid Oxidase, subunit A, domain 2"/>
    <property type="match status" value="1"/>
</dbReference>
<evidence type="ECO:0000256" key="3">
    <source>
        <dbReference type="ARBA" id="ARBA00022827"/>
    </source>
</evidence>
<protein>
    <submittedName>
        <fullName evidence="6">Sarcosine oxidase</fullName>
    </submittedName>
</protein>
<keyword evidence="2" id="KW-0285">Flavoprotein</keyword>
<dbReference type="SUPFAM" id="SSF54373">
    <property type="entry name" value="FAD-linked reductases, C-terminal domain"/>
    <property type="match status" value="1"/>
</dbReference>
<dbReference type="InterPro" id="IPR045170">
    <property type="entry name" value="MTOX"/>
</dbReference>
<feature type="domain" description="FAD dependent oxidoreductase" evidence="5">
    <location>
        <begin position="6"/>
        <end position="361"/>
    </location>
</feature>
<comment type="cofactor">
    <cofactor evidence="1">
        <name>FAD</name>
        <dbReference type="ChEBI" id="CHEBI:57692"/>
    </cofactor>
</comment>
<proteinExistence type="predicted"/>
<dbReference type="Gene3D" id="3.50.50.60">
    <property type="entry name" value="FAD/NAD(P)-binding domain"/>
    <property type="match status" value="1"/>
</dbReference>
<evidence type="ECO:0000256" key="4">
    <source>
        <dbReference type="ARBA" id="ARBA00023002"/>
    </source>
</evidence>
<dbReference type="InterPro" id="IPR006076">
    <property type="entry name" value="FAD-dep_OxRdtase"/>
</dbReference>
<dbReference type="Proteomes" id="UP000294692">
    <property type="component" value="Unassembled WGS sequence"/>
</dbReference>
<reference evidence="6 7" key="1">
    <citation type="submission" date="2019-03" db="EMBL/GenBank/DDBJ databases">
        <title>Genomic Encyclopedia of Type Strains, Phase IV (KMG-IV): sequencing the most valuable type-strain genomes for metagenomic binning, comparative biology and taxonomic classification.</title>
        <authorList>
            <person name="Goeker M."/>
        </authorList>
    </citation>
    <scope>NUCLEOTIDE SEQUENCE [LARGE SCALE GENOMIC DNA]</scope>
    <source>
        <strain evidence="6 7">DSM 100048</strain>
    </source>
</reference>
<comment type="caution">
    <text evidence="6">The sequence shown here is derived from an EMBL/GenBank/DDBJ whole genome shotgun (WGS) entry which is preliminary data.</text>
</comment>
<evidence type="ECO:0000256" key="1">
    <source>
        <dbReference type="ARBA" id="ARBA00001974"/>
    </source>
</evidence>
<dbReference type="AlphaFoldDB" id="A0A4R3VCF6"/>
<dbReference type="SUPFAM" id="SSF51905">
    <property type="entry name" value="FAD/NAD(P)-binding domain"/>
    <property type="match status" value="1"/>
</dbReference>
<keyword evidence="3" id="KW-0274">FAD</keyword>
<dbReference type="PANTHER" id="PTHR10961">
    <property type="entry name" value="PEROXISOMAL SARCOSINE OXIDASE"/>
    <property type="match status" value="1"/>
</dbReference>
<evidence type="ECO:0000313" key="6">
    <source>
        <dbReference type="EMBL" id="TCV01503.1"/>
    </source>
</evidence>
<dbReference type="GO" id="GO:0050660">
    <property type="term" value="F:flavin adenine dinucleotide binding"/>
    <property type="evidence" value="ECO:0007669"/>
    <property type="project" value="InterPro"/>
</dbReference>
<sequence length="381" mass="41382">MQKVYDAAVIGLGITGAAALDELARRGASVIGLEAYHPGHGMGSSHGDTRLIRLGYFEDPAYVPLLHRAYRNWRSLEERVQEPLLHITGVLHIGKRDGKILKGTGLACEQHGLAHEWLDADQVRERFPVFALQPDEAGLFEHQGGYLLAERSVNAFLKSAAQAGASLQYGQRVLGVEPGDGGVTLRTEQGSIRARKVVVATGAWIAELVPQLREAVSPIRVVVSWFQPRERFLTTPHRMPVFLREDNKTGEGSFFGFPMVGSDGIKMGRHAHFREPIANPDAPNAPVCERDLELLQDAIDRYVPGAGGIFSKAMTCRYTMTPTENFLMDLLPGQPNVVVASPCSGHGFKFGGVTGEILADLALDGGTDLPIGLFSFDSLHG</sequence>
<evidence type="ECO:0000313" key="7">
    <source>
        <dbReference type="Proteomes" id="UP000294692"/>
    </source>
</evidence>
<evidence type="ECO:0000259" key="5">
    <source>
        <dbReference type="Pfam" id="PF01266"/>
    </source>
</evidence>
<dbReference type="Pfam" id="PF01266">
    <property type="entry name" value="DAO"/>
    <property type="match status" value="1"/>
</dbReference>
<accession>A0A4R3VCF6</accession>
<dbReference type="PANTHER" id="PTHR10961:SF7">
    <property type="entry name" value="FAD DEPENDENT OXIDOREDUCTASE DOMAIN-CONTAINING PROTEIN"/>
    <property type="match status" value="1"/>
</dbReference>
<evidence type="ECO:0000256" key="2">
    <source>
        <dbReference type="ARBA" id="ARBA00022630"/>
    </source>
</evidence>
<dbReference type="NCBIfam" id="NF008425">
    <property type="entry name" value="PRK11259.1"/>
    <property type="match status" value="1"/>
</dbReference>
<name>A0A4R3VCF6_9BURK</name>
<keyword evidence="7" id="KW-1185">Reference proteome</keyword>
<dbReference type="GO" id="GO:0008115">
    <property type="term" value="F:sarcosine oxidase activity"/>
    <property type="evidence" value="ECO:0007669"/>
    <property type="project" value="TreeGrafter"/>
</dbReference>
<dbReference type="EMBL" id="SMBX01000002">
    <property type="protein sequence ID" value="TCV01503.1"/>
    <property type="molecule type" value="Genomic_DNA"/>
</dbReference>
<dbReference type="InterPro" id="IPR036188">
    <property type="entry name" value="FAD/NAD-bd_sf"/>
</dbReference>
<gene>
    <name evidence="6" type="ORF">EV686_102215</name>
</gene>
<dbReference type="OrthoDB" id="8713780at2"/>
<organism evidence="6 7">
    <name type="scientific">Paracandidimonas soli</name>
    <dbReference type="NCBI Taxonomy" id="1917182"/>
    <lineage>
        <taxon>Bacteria</taxon>
        <taxon>Pseudomonadati</taxon>
        <taxon>Pseudomonadota</taxon>
        <taxon>Betaproteobacteria</taxon>
        <taxon>Burkholderiales</taxon>
        <taxon>Alcaligenaceae</taxon>
        <taxon>Paracandidimonas</taxon>
    </lineage>
</organism>